<reference evidence="2" key="1">
    <citation type="submission" date="2016-06" db="EMBL/GenBank/DDBJ databases">
        <title>Parallel loss of symbiosis genes in relatives of nitrogen-fixing non-legume Parasponia.</title>
        <authorList>
            <person name="Van Velzen R."/>
            <person name="Holmer R."/>
            <person name="Bu F."/>
            <person name="Rutten L."/>
            <person name="Van Zeijl A."/>
            <person name="Liu W."/>
            <person name="Santuari L."/>
            <person name="Cao Q."/>
            <person name="Sharma T."/>
            <person name="Shen D."/>
            <person name="Roswanjaya Y."/>
            <person name="Wardhani T."/>
            <person name="Kalhor M.S."/>
            <person name="Jansen J."/>
            <person name="Van den Hoogen J."/>
            <person name="Gungor B."/>
            <person name="Hartog M."/>
            <person name="Hontelez J."/>
            <person name="Verver J."/>
            <person name="Yang W.-C."/>
            <person name="Schijlen E."/>
            <person name="Repin R."/>
            <person name="Schilthuizen M."/>
            <person name="Schranz E."/>
            <person name="Heidstra R."/>
            <person name="Miyata K."/>
            <person name="Fedorova E."/>
            <person name="Kohlen W."/>
            <person name="Bisseling T."/>
            <person name="Smit S."/>
            <person name="Geurts R."/>
        </authorList>
    </citation>
    <scope>NUCLEOTIDE SEQUENCE [LARGE SCALE GENOMIC DNA]</scope>
    <source>
        <strain evidence="2">cv. WU1-14</strain>
    </source>
</reference>
<feature type="non-terminal residue" evidence="1">
    <location>
        <position position="1"/>
    </location>
</feature>
<sequence>PKDYFTLTVFKGLYNLRTPALQMSHDHDLGCSLEKSTTDSPKSVCFSPFEVSLSHVGSASAERNSQTSHSWRSTSSFPAKTTNLLSMDKNFLIGSFFKLQAATNTAYAFFPFCPAIWPP</sequence>
<accession>A0A2P5CHR6</accession>
<dbReference type="Proteomes" id="UP000237105">
    <property type="component" value="Unassembled WGS sequence"/>
</dbReference>
<gene>
    <name evidence="1" type="ORF">PanWU01x14_152080</name>
</gene>
<dbReference type="AlphaFoldDB" id="A0A2P5CHR6"/>
<comment type="caution">
    <text evidence="1">The sequence shown here is derived from an EMBL/GenBank/DDBJ whole genome shotgun (WGS) entry which is preliminary data.</text>
</comment>
<name>A0A2P5CHR6_PARAD</name>
<proteinExistence type="predicted"/>
<evidence type="ECO:0000313" key="1">
    <source>
        <dbReference type="EMBL" id="PON60596.1"/>
    </source>
</evidence>
<dbReference type="EMBL" id="JXTB01000129">
    <property type="protein sequence ID" value="PON60596.1"/>
    <property type="molecule type" value="Genomic_DNA"/>
</dbReference>
<organism evidence="1 2">
    <name type="scientific">Parasponia andersonii</name>
    <name type="common">Sponia andersonii</name>
    <dbReference type="NCBI Taxonomy" id="3476"/>
    <lineage>
        <taxon>Eukaryota</taxon>
        <taxon>Viridiplantae</taxon>
        <taxon>Streptophyta</taxon>
        <taxon>Embryophyta</taxon>
        <taxon>Tracheophyta</taxon>
        <taxon>Spermatophyta</taxon>
        <taxon>Magnoliopsida</taxon>
        <taxon>eudicotyledons</taxon>
        <taxon>Gunneridae</taxon>
        <taxon>Pentapetalae</taxon>
        <taxon>rosids</taxon>
        <taxon>fabids</taxon>
        <taxon>Rosales</taxon>
        <taxon>Cannabaceae</taxon>
        <taxon>Parasponia</taxon>
    </lineage>
</organism>
<keyword evidence="2" id="KW-1185">Reference proteome</keyword>
<protein>
    <submittedName>
        <fullName evidence="1">Uncharacterized protein</fullName>
    </submittedName>
</protein>
<evidence type="ECO:0000313" key="2">
    <source>
        <dbReference type="Proteomes" id="UP000237105"/>
    </source>
</evidence>